<dbReference type="GO" id="GO:0000428">
    <property type="term" value="C:DNA-directed RNA polymerase complex"/>
    <property type="evidence" value="ECO:0007669"/>
    <property type="project" value="UniProtKB-KW"/>
</dbReference>
<dbReference type="PROSITE" id="PS51133">
    <property type="entry name" value="ZF_TFIIS_2"/>
    <property type="match status" value="1"/>
</dbReference>
<dbReference type="InterPro" id="IPR012164">
    <property type="entry name" value="Rpa12/Rpb9/Rpc10/TFS"/>
</dbReference>
<comment type="subcellular location">
    <subcellularLocation>
        <location evidence="1">Nucleus</location>
        <location evidence="1">Nucleolus</location>
    </subcellularLocation>
</comment>
<gene>
    <name evidence="10" type="ORF">M9Y10_009919</name>
</gene>
<dbReference type="SMART" id="SM00440">
    <property type="entry name" value="ZnF_C2C2"/>
    <property type="match status" value="1"/>
</dbReference>
<protein>
    <recommendedName>
        <fullName evidence="7">DNA-directed RNA polymerase subunit</fullName>
    </recommendedName>
</protein>
<evidence type="ECO:0000256" key="3">
    <source>
        <dbReference type="ARBA" id="ARBA00022723"/>
    </source>
</evidence>
<organism evidence="10 11">
    <name type="scientific">Tritrichomonas musculus</name>
    <dbReference type="NCBI Taxonomy" id="1915356"/>
    <lineage>
        <taxon>Eukaryota</taxon>
        <taxon>Metamonada</taxon>
        <taxon>Parabasalia</taxon>
        <taxon>Tritrichomonadida</taxon>
        <taxon>Tritrichomonadidae</taxon>
        <taxon>Tritrichomonas</taxon>
    </lineage>
</organism>
<evidence type="ECO:0000256" key="1">
    <source>
        <dbReference type="ARBA" id="ARBA00004604"/>
    </source>
</evidence>
<evidence type="ECO:0000259" key="9">
    <source>
        <dbReference type="PROSITE" id="PS51133"/>
    </source>
</evidence>
<reference evidence="10 11" key="1">
    <citation type="submission" date="2024-04" db="EMBL/GenBank/DDBJ databases">
        <title>Tritrichomonas musculus Genome.</title>
        <authorList>
            <person name="Alves-Ferreira E."/>
            <person name="Grigg M."/>
            <person name="Lorenzi H."/>
            <person name="Galac M."/>
        </authorList>
    </citation>
    <scope>NUCLEOTIDE SEQUENCE [LARGE SCALE GENOMIC DNA]</scope>
    <source>
        <strain evidence="10 11">EAF2021</strain>
    </source>
</reference>
<proteinExistence type="inferred from homology"/>
<dbReference type="PANTHER" id="PTHR11239">
    <property type="entry name" value="DNA-DIRECTED RNA POLYMERASE"/>
    <property type="match status" value="1"/>
</dbReference>
<keyword evidence="6 7" id="KW-0539">Nucleus</keyword>
<keyword evidence="11" id="KW-1185">Reference proteome</keyword>
<dbReference type="Proteomes" id="UP001470230">
    <property type="component" value="Unassembled WGS sequence"/>
</dbReference>
<dbReference type="Pfam" id="PF01096">
    <property type="entry name" value="Zn_ribbon_TFIIS"/>
    <property type="match status" value="1"/>
</dbReference>
<keyword evidence="4 8" id="KW-0863">Zinc-finger</keyword>
<accession>A0ABR2IPV3</accession>
<dbReference type="SUPFAM" id="SSF57783">
    <property type="entry name" value="Zinc beta-ribbon"/>
    <property type="match status" value="1"/>
</dbReference>
<dbReference type="PIRSF" id="PIRSF005586">
    <property type="entry name" value="RNApol_RpoM"/>
    <property type="match status" value="1"/>
</dbReference>
<evidence type="ECO:0000256" key="7">
    <source>
        <dbReference type="PIRNR" id="PIRNR005586"/>
    </source>
</evidence>
<comment type="caution">
    <text evidence="10">The sequence shown here is derived from an EMBL/GenBank/DDBJ whole genome shotgun (WGS) entry which is preliminary data.</text>
</comment>
<comment type="similarity">
    <text evidence="7">Belongs to the archaeal rpoM/eukaryotic RPA12/RPB9/RPC11 RNA polymerase family.</text>
</comment>
<evidence type="ECO:0000256" key="6">
    <source>
        <dbReference type="ARBA" id="ARBA00023242"/>
    </source>
</evidence>
<sequence length="113" mass="12992">MSLDENLRLFCDKCGMLINITTRGDIRCPLCMSEYDASLLDHFESTVYINATVEKKTKANEEESIRTKINEKCPKCGYDEGLYFTTAQLRSADEGQTIFYECPKCGYRYQQNA</sequence>
<keyword evidence="3" id="KW-0479">Metal-binding</keyword>
<dbReference type="EMBL" id="JAPFFF010000015">
    <property type="protein sequence ID" value="KAK8866950.1"/>
    <property type="molecule type" value="Genomic_DNA"/>
</dbReference>
<evidence type="ECO:0000256" key="2">
    <source>
        <dbReference type="ARBA" id="ARBA00022478"/>
    </source>
</evidence>
<evidence type="ECO:0000256" key="8">
    <source>
        <dbReference type="PROSITE-ProRule" id="PRU00472"/>
    </source>
</evidence>
<dbReference type="InterPro" id="IPR034004">
    <property type="entry name" value="Zn_ribbon_RPA12_C"/>
</dbReference>
<feature type="domain" description="TFIIS-type" evidence="9">
    <location>
        <begin position="69"/>
        <end position="110"/>
    </location>
</feature>
<dbReference type="PANTHER" id="PTHR11239:SF14">
    <property type="entry name" value="DNA-DIRECTED RNA POLYMERASE I SUBUNIT RPA12"/>
    <property type="match status" value="1"/>
</dbReference>
<keyword evidence="7" id="KW-0804">Transcription</keyword>
<keyword evidence="5" id="KW-0862">Zinc</keyword>
<comment type="function">
    <text evidence="7">DNA-dependent RNA polymerase catalyzes the transcription of DNA into RNA using the four ribonucleoside triphosphates as substrates.</text>
</comment>
<evidence type="ECO:0000256" key="5">
    <source>
        <dbReference type="ARBA" id="ARBA00022833"/>
    </source>
</evidence>
<dbReference type="InterPro" id="IPR001222">
    <property type="entry name" value="Znf_TFIIS"/>
</dbReference>
<evidence type="ECO:0000313" key="11">
    <source>
        <dbReference type="Proteomes" id="UP001470230"/>
    </source>
</evidence>
<keyword evidence="2 7" id="KW-0240">DNA-directed RNA polymerase</keyword>
<evidence type="ECO:0000313" key="10">
    <source>
        <dbReference type="EMBL" id="KAK8866950.1"/>
    </source>
</evidence>
<dbReference type="CDD" id="cd10507">
    <property type="entry name" value="Zn-ribbon_RPA12"/>
    <property type="match status" value="1"/>
</dbReference>
<dbReference type="Gene3D" id="2.20.25.10">
    <property type="match status" value="1"/>
</dbReference>
<evidence type="ECO:0000256" key="4">
    <source>
        <dbReference type="ARBA" id="ARBA00022771"/>
    </source>
</evidence>
<name>A0ABR2IPV3_9EUKA</name>